<gene>
    <name evidence="2" type="ORF">DM484_22040</name>
</gene>
<reference evidence="2 3" key="1">
    <citation type="journal article" date="2018" name="Aquat. Microb. Ecol.">
        <title>Gammaproteobacterial methanotrophs dominate.</title>
        <authorList>
            <person name="Rissanen A.J."/>
            <person name="Saarenheimo J."/>
            <person name="Tiirola M."/>
            <person name="Peura S."/>
            <person name="Aalto S.L."/>
            <person name="Karvinen A."/>
            <person name="Nykanen H."/>
        </authorList>
    </citation>
    <scope>NUCLEOTIDE SEQUENCE [LARGE SCALE GENOMIC DNA]</scope>
    <source>
        <strain evidence="2">AMbin10</strain>
    </source>
</reference>
<protein>
    <submittedName>
        <fullName evidence="2">Uncharacterized protein</fullName>
    </submittedName>
</protein>
<proteinExistence type="predicted"/>
<comment type="caution">
    <text evidence="2">The sequence shown here is derived from an EMBL/GenBank/DDBJ whole genome shotgun (WGS) entry which is preliminary data.</text>
</comment>
<accession>A0A2W4QRZ1</accession>
<dbReference type="EMBL" id="QJPH01000441">
    <property type="protein sequence ID" value="PZN73916.1"/>
    <property type="molecule type" value="Genomic_DNA"/>
</dbReference>
<feature type="compositionally biased region" description="Polar residues" evidence="1">
    <location>
        <begin position="1"/>
        <end position="16"/>
    </location>
</feature>
<feature type="region of interest" description="Disordered" evidence="1">
    <location>
        <begin position="1"/>
        <end position="23"/>
    </location>
</feature>
<evidence type="ECO:0000313" key="3">
    <source>
        <dbReference type="Proteomes" id="UP000249396"/>
    </source>
</evidence>
<sequence length="100" mass="11008">MGQIKVISNNESTKTEMNCPRKSPTIPPQITLPSWSLAFLLGAPSPSLAFGWDVLYWISPNLSIAKTGLAVRKDCITALHYSQGGFANRLRQIKNELYSG</sequence>
<dbReference type="AlphaFoldDB" id="A0A2W4QRZ1"/>
<dbReference type="Proteomes" id="UP000249396">
    <property type="component" value="Unassembled WGS sequence"/>
</dbReference>
<evidence type="ECO:0000256" key="1">
    <source>
        <dbReference type="SAM" id="MobiDB-lite"/>
    </source>
</evidence>
<name>A0A2W4QRZ1_9GAMM</name>
<evidence type="ECO:0000313" key="2">
    <source>
        <dbReference type="EMBL" id="PZN73916.1"/>
    </source>
</evidence>
<organism evidence="2 3">
    <name type="scientific">Candidatus Methylumidiphilus alinenensis</name>
    <dbReference type="NCBI Taxonomy" id="2202197"/>
    <lineage>
        <taxon>Bacteria</taxon>
        <taxon>Pseudomonadati</taxon>
        <taxon>Pseudomonadota</taxon>
        <taxon>Gammaproteobacteria</taxon>
        <taxon>Methylococcales</taxon>
        <taxon>Candidatus Methylumidiphilus</taxon>
    </lineage>
</organism>